<protein>
    <submittedName>
        <fullName evidence="1">Carboxypeptidase-like regulatory domain-containing protein</fullName>
    </submittedName>
</protein>
<dbReference type="Proteomes" id="UP001293718">
    <property type="component" value="Unassembled WGS sequence"/>
</dbReference>
<keyword evidence="2" id="KW-1185">Reference proteome</keyword>
<evidence type="ECO:0000313" key="1">
    <source>
        <dbReference type="EMBL" id="MDZ5458639.1"/>
    </source>
</evidence>
<accession>A0ABU5IHL2</accession>
<dbReference type="RefSeq" id="WP_322466668.1">
    <property type="nucleotide sequence ID" value="NZ_JAXOJX010000032.1"/>
</dbReference>
<comment type="caution">
    <text evidence="1">The sequence shown here is derived from an EMBL/GenBank/DDBJ whole genome shotgun (WGS) entry which is preliminary data.</text>
</comment>
<dbReference type="EMBL" id="JAXOJX010000032">
    <property type="protein sequence ID" value="MDZ5458639.1"/>
    <property type="molecule type" value="Genomic_DNA"/>
</dbReference>
<name>A0ABU5IHL2_9BURK</name>
<evidence type="ECO:0000313" key="2">
    <source>
        <dbReference type="Proteomes" id="UP001293718"/>
    </source>
</evidence>
<dbReference type="InterPro" id="IPR008969">
    <property type="entry name" value="CarboxyPept-like_regulatory"/>
</dbReference>
<organism evidence="1 2">
    <name type="scientific">Azohydromonas lata</name>
    <dbReference type="NCBI Taxonomy" id="45677"/>
    <lineage>
        <taxon>Bacteria</taxon>
        <taxon>Pseudomonadati</taxon>
        <taxon>Pseudomonadota</taxon>
        <taxon>Betaproteobacteria</taxon>
        <taxon>Burkholderiales</taxon>
        <taxon>Sphaerotilaceae</taxon>
        <taxon>Azohydromonas</taxon>
    </lineage>
</organism>
<reference evidence="1 2" key="1">
    <citation type="submission" date="2023-11" db="EMBL/GenBank/DDBJ databases">
        <title>Draft genome of Azohydromonas lata strain H1 (DSM1123), a polyhydroxyalkanoate producer.</title>
        <authorList>
            <person name="Traversa D."/>
            <person name="D'Addabbo P."/>
            <person name="Pazzani C."/>
            <person name="Manzari C."/>
            <person name="Chiara M."/>
            <person name="Scrascia M."/>
        </authorList>
    </citation>
    <scope>NUCLEOTIDE SEQUENCE [LARGE SCALE GENOMIC DNA]</scope>
    <source>
        <strain evidence="1 2">H1</strain>
    </source>
</reference>
<dbReference type="SUPFAM" id="SSF49464">
    <property type="entry name" value="Carboxypeptidase regulatory domain-like"/>
    <property type="match status" value="1"/>
</dbReference>
<proteinExistence type="predicted"/>
<gene>
    <name evidence="1" type="ORF">SM757_18835</name>
</gene>
<sequence length="127" mass="12221">MALAAAGCVGCARPAQPQVPAGVGGGPGAAVAAAQGVSGRVVDGAGRPVTGALIEARSLERPPRPLAEIGVLSGADGRFKWPLPAGTRAALRARLGDAVSCERDATAGAAEVVLTLPAPAAGCAPLP</sequence>